<evidence type="ECO:0000313" key="4">
    <source>
        <dbReference type="EMBL" id="MDA0639718.1"/>
    </source>
</evidence>
<dbReference type="PANTHER" id="PTHR43626:SF4">
    <property type="entry name" value="GCN5-RELATED N-ACETYLTRANSFERASE 2, CHLOROPLASTIC"/>
    <property type="match status" value="1"/>
</dbReference>
<evidence type="ECO:0000256" key="2">
    <source>
        <dbReference type="ARBA" id="ARBA00023315"/>
    </source>
</evidence>
<dbReference type="InterPro" id="IPR045039">
    <property type="entry name" value="NSI-like"/>
</dbReference>
<protein>
    <submittedName>
        <fullName evidence="4">GNAT family N-acetyltransferase</fullName>
    </submittedName>
</protein>
<dbReference type="SUPFAM" id="SSF55729">
    <property type="entry name" value="Acyl-CoA N-acyltransferases (Nat)"/>
    <property type="match status" value="1"/>
</dbReference>
<evidence type="ECO:0000256" key="1">
    <source>
        <dbReference type="ARBA" id="ARBA00022679"/>
    </source>
</evidence>
<keyword evidence="1" id="KW-0808">Transferase</keyword>
<sequence length="137" mass="15281">MVMREQAPENQIRLEVRPALGDVELNELFDASWPDHRPASFSGMLAHSLCWVAAYREGALVGFVNVATDGGIHAFILDTTVHPRVRRQGVGVLLVQRAAQEARSRGASWLHVDYEPHLEEFYARCGFRPTAAGLMQL</sequence>
<dbReference type="RefSeq" id="WP_271275168.1">
    <property type="nucleotide sequence ID" value="NZ_BAABFD010000028.1"/>
</dbReference>
<dbReference type="InterPro" id="IPR016181">
    <property type="entry name" value="Acyl_CoA_acyltransferase"/>
</dbReference>
<name>A0ABT4SR28_9ACTN</name>
<evidence type="ECO:0000259" key="3">
    <source>
        <dbReference type="PROSITE" id="PS51186"/>
    </source>
</evidence>
<gene>
    <name evidence="4" type="ORF">OUY24_03700</name>
</gene>
<dbReference type="InterPro" id="IPR000182">
    <property type="entry name" value="GNAT_dom"/>
</dbReference>
<organism evidence="4 5">
    <name type="scientific">Nonomuraea ferruginea</name>
    <dbReference type="NCBI Taxonomy" id="46174"/>
    <lineage>
        <taxon>Bacteria</taxon>
        <taxon>Bacillati</taxon>
        <taxon>Actinomycetota</taxon>
        <taxon>Actinomycetes</taxon>
        <taxon>Streptosporangiales</taxon>
        <taxon>Streptosporangiaceae</taxon>
        <taxon>Nonomuraea</taxon>
    </lineage>
</organism>
<dbReference type="PROSITE" id="PS51186">
    <property type="entry name" value="GNAT"/>
    <property type="match status" value="1"/>
</dbReference>
<accession>A0ABT4SR28</accession>
<dbReference type="PANTHER" id="PTHR43626">
    <property type="entry name" value="ACYL-COA N-ACYLTRANSFERASE"/>
    <property type="match status" value="1"/>
</dbReference>
<dbReference type="EMBL" id="JAPNUD010000006">
    <property type="protein sequence ID" value="MDA0639718.1"/>
    <property type="molecule type" value="Genomic_DNA"/>
</dbReference>
<dbReference type="Gene3D" id="3.40.630.30">
    <property type="match status" value="1"/>
</dbReference>
<evidence type="ECO:0000313" key="5">
    <source>
        <dbReference type="Proteomes" id="UP001212498"/>
    </source>
</evidence>
<keyword evidence="5" id="KW-1185">Reference proteome</keyword>
<comment type="caution">
    <text evidence="4">The sequence shown here is derived from an EMBL/GenBank/DDBJ whole genome shotgun (WGS) entry which is preliminary data.</text>
</comment>
<proteinExistence type="predicted"/>
<dbReference type="Proteomes" id="UP001212498">
    <property type="component" value="Unassembled WGS sequence"/>
</dbReference>
<reference evidence="4 5" key="1">
    <citation type="submission" date="2022-11" db="EMBL/GenBank/DDBJ databases">
        <title>Nonomuraea corallina sp. nov., a new species of the genus Nonomuraea isolated from sea side sediment in Thai sea.</title>
        <authorList>
            <person name="Ngamcharungchit C."/>
            <person name="Matsumoto A."/>
            <person name="Suriyachadkun C."/>
            <person name="Panbangred W."/>
            <person name="Inahashi Y."/>
            <person name="Intra B."/>
        </authorList>
    </citation>
    <scope>NUCLEOTIDE SEQUENCE [LARGE SCALE GENOMIC DNA]</scope>
    <source>
        <strain evidence="4 5">DSM 43553</strain>
    </source>
</reference>
<feature type="domain" description="N-acetyltransferase" evidence="3">
    <location>
        <begin position="14"/>
        <end position="137"/>
    </location>
</feature>
<dbReference type="Pfam" id="PF00583">
    <property type="entry name" value="Acetyltransf_1"/>
    <property type="match status" value="1"/>
</dbReference>
<dbReference type="CDD" id="cd04301">
    <property type="entry name" value="NAT_SF"/>
    <property type="match status" value="1"/>
</dbReference>
<keyword evidence="2" id="KW-0012">Acyltransferase</keyword>